<dbReference type="InterPro" id="IPR051812">
    <property type="entry name" value="SPI_LacAB/RpiB"/>
</dbReference>
<accession>A0A1B7LB85</accession>
<keyword evidence="6" id="KW-1185">Reference proteome</keyword>
<dbReference type="Proteomes" id="UP000078532">
    <property type="component" value="Unassembled WGS sequence"/>
</dbReference>
<dbReference type="InterPro" id="IPR003500">
    <property type="entry name" value="RpiB_LacA_LacB"/>
</dbReference>
<sequence>MRVAVAADHGGFRLKMAVTGWLKEAGVPYDDLGTFSEEAVDYPDQALAVAEAVRSGACDRGILCCGTGIGVSIAANKVPGIRAALCHDTFSARAAREHNDANVLTMGQRVIGPGLAEEIVRVWLSASFQGGRHARRVGKIAQIETKYCRCGVEEEK</sequence>
<dbReference type="InterPro" id="IPR036569">
    <property type="entry name" value="RpiB_LacA_LacB_sf"/>
</dbReference>
<feature type="binding site" evidence="4">
    <location>
        <position position="132"/>
    </location>
    <ligand>
        <name>D-ribulose 5-phosphate</name>
        <dbReference type="ChEBI" id="CHEBI:58121"/>
    </ligand>
</feature>
<dbReference type="PANTHER" id="PTHR43732:SF1">
    <property type="entry name" value="RIBOSE 5-PHOSPHATE ISOMERASE"/>
    <property type="match status" value="1"/>
</dbReference>
<feature type="binding site" evidence="4">
    <location>
        <position position="99"/>
    </location>
    <ligand>
        <name>D-ribulose 5-phosphate</name>
        <dbReference type="ChEBI" id="CHEBI:58121"/>
    </ligand>
</feature>
<dbReference type="Gene3D" id="3.40.1400.10">
    <property type="entry name" value="Sugar-phosphate isomerase, RpiB/LacA/LacB"/>
    <property type="match status" value="1"/>
</dbReference>
<feature type="binding site" evidence="4">
    <location>
        <position position="109"/>
    </location>
    <ligand>
        <name>D-ribulose 5-phosphate</name>
        <dbReference type="ChEBI" id="CHEBI:58121"/>
    </ligand>
</feature>
<reference evidence="5 6" key="1">
    <citation type="submission" date="2016-04" db="EMBL/GenBank/DDBJ databases">
        <authorList>
            <person name="Evans L.H."/>
            <person name="Alamgir A."/>
            <person name="Owens N."/>
            <person name="Weber N.D."/>
            <person name="Virtaneva K."/>
            <person name="Barbian K."/>
            <person name="Babar A."/>
            <person name="Rosenke K."/>
        </authorList>
    </citation>
    <scope>NUCLEOTIDE SEQUENCE [LARGE SCALE GENOMIC DNA]</scope>
    <source>
        <strain evidence="5 6">LMa1</strain>
    </source>
</reference>
<dbReference type="InterPro" id="IPR004785">
    <property type="entry name" value="RpiB"/>
</dbReference>
<dbReference type="GO" id="GO:0016861">
    <property type="term" value="F:intramolecular oxidoreductase activity, interconverting aldoses and ketoses"/>
    <property type="evidence" value="ECO:0007669"/>
    <property type="project" value="UniProtKB-ARBA"/>
</dbReference>
<dbReference type="PIRSF" id="PIRSF005384">
    <property type="entry name" value="RpiB_LacA_B"/>
    <property type="match status" value="1"/>
</dbReference>
<dbReference type="OrthoDB" id="1778624at2"/>
<keyword evidence="2 5" id="KW-0413">Isomerase</keyword>
<dbReference type="PANTHER" id="PTHR43732">
    <property type="entry name" value="RIBOSE 5-PHOSPHATE ISOMERASE-RELATED"/>
    <property type="match status" value="1"/>
</dbReference>
<comment type="similarity">
    <text evidence="1">Belongs to the LacAB/RpiB family.</text>
</comment>
<evidence type="ECO:0000313" key="6">
    <source>
        <dbReference type="Proteomes" id="UP000078532"/>
    </source>
</evidence>
<gene>
    <name evidence="5" type="ORF">A6M21_15095</name>
</gene>
<dbReference type="SUPFAM" id="SSF89623">
    <property type="entry name" value="Ribose/Galactose isomerase RpiB/AlsB"/>
    <property type="match status" value="1"/>
</dbReference>
<feature type="binding site" evidence="4">
    <location>
        <begin position="66"/>
        <end position="70"/>
    </location>
    <ligand>
        <name>D-ribulose 5-phosphate</name>
        <dbReference type="ChEBI" id="CHEBI:58121"/>
    </ligand>
</feature>
<evidence type="ECO:0000313" key="5">
    <source>
        <dbReference type="EMBL" id="OAT79775.1"/>
    </source>
</evidence>
<dbReference type="NCBIfam" id="NF004051">
    <property type="entry name" value="PRK05571.1"/>
    <property type="match status" value="1"/>
</dbReference>
<evidence type="ECO:0000256" key="2">
    <source>
        <dbReference type="ARBA" id="ARBA00023235"/>
    </source>
</evidence>
<dbReference type="EMBL" id="LYVF01000192">
    <property type="protein sequence ID" value="OAT79775.1"/>
    <property type="molecule type" value="Genomic_DNA"/>
</dbReference>
<dbReference type="STRING" id="1838280.A6M21_15095"/>
<evidence type="ECO:0000256" key="4">
    <source>
        <dbReference type="PIRSR" id="PIRSR005384-2"/>
    </source>
</evidence>
<proteinExistence type="inferred from homology"/>
<evidence type="ECO:0000256" key="3">
    <source>
        <dbReference type="PIRSR" id="PIRSR005384-1"/>
    </source>
</evidence>
<dbReference type="NCBIfam" id="TIGR01120">
    <property type="entry name" value="rpiB"/>
    <property type="match status" value="1"/>
</dbReference>
<evidence type="ECO:0000256" key="1">
    <source>
        <dbReference type="ARBA" id="ARBA00008754"/>
    </source>
</evidence>
<dbReference type="GO" id="GO:0005975">
    <property type="term" value="P:carbohydrate metabolic process"/>
    <property type="evidence" value="ECO:0007669"/>
    <property type="project" value="InterPro"/>
</dbReference>
<dbReference type="Pfam" id="PF02502">
    <property type="entry name" value="LacAB_rpiB"/>
    <property type="match status" value="1"/>
</dbReference>
<dbReference type="NCBIfam" id="TIGR00689">
    <property type="entry name" value="rpiB_lacA_lacB"/>
    <property type="match status" value="1"/>
</dbReference>
<feature type="active site" description="Proton donor" evidence="3">
    <location>
        <position position="98"/>
    </location>
</feature>
<comment type="caution">
    <text evidence="5">The sequence shown here is derived from an EMBL/GenBank/DDBJ whole genome shotgun (WGS) entry which is preliminary data.</text>
</comment>
<dbReference type="RefSeq" id="WP_066670901.1">
    <property type="nucleotide sequence ID" value="NZ_LYVF01000192.1"/>
</dbReference>
<organism evidence="5 6">
    <name type="scientific">Desulfotomaculum copahuensis</name>
    <dbReference type="NCBI Taxonomy" id="1838280"/>
    <lineage>
        <taxon>Bacteria</taxon>
        <taxon>Bacillati</taxon>
        <taxon>Bacillota</taxon>
        <taxon>Clostridia</taxon>
        <taxon>Eubacteriales</taxon>
        <taxon>Desulfotomaculaceae</taxon>
        <taxon>Desulfotomaculum</taxon>
    </lineage>
</organism>
<feature type="binding site" evidence="4">
    <location>
        <position position="136"/>
    </location>
    <ligand>
        <name>D-ribulose 5-phosphate</name>
        <dbReference type="ChEBI" id="CHEBI:58121"/>
    </ligand>
</feature>
<name>A0A1B7LB85_9FIRM</name>
<feature type="active site" description="Proton acceptor" evidence="3">
    <location>
        <position position="65"/>
    </location>
</feature>
<dbReference type="AlphaFoldDB" id="A0A1B7LB85"/>
<feature type="binding site" evidence="4">
    <location>
        <begin position="8"/>
        <end position="9"/>
    </location>
    <ligand>
        <name>D-ribulose 5-phosphate</name>
        <dbReference type="ChEBI" id="CHEBI:58121"/>
    </ligand>
</feature>
<protein>
    <submittedName>
        <fullName evidence="5">Ribose 5-phosphate isomerase B</fullName>
    </submittedName>
</protein>